<dbReference type="SMART" id="SM00331">
    <property type="entry name" value="PP2C_SIG"/>
    <property type="match status" value="1"/>
</dbReference>
<dbReference type="PANTHER" id="PTHR43156">
    <property type="entry name" value="STAGE II SPORULATION PROTEIN E-RELATED"/>
    <property type="match status" value="1"/>
</dbReference>
<dbReference type="Gene3D" id="3.30.450.40">
    <property type="match status" value="2"/>
</dbReference>
<evidence type="ECO:0000256" key="1">
    <source>
        <dbReference type="ARBA" id="ARBA00022801"/>
    </source>
</evidence>
<dbReference type="GO" id="GO:0016791">
    <property type="term" value="F:phosphatase activity"/>
    <property type="evidence" value="ECO:0007669"/>
    <property type="project" value="TreeGrafter"/>
</dbReference>
<dbReference type="InterPro" id="IPR036457">
    <property type="entry name" value="PPM-type-like_dom_sf"/>
</dbReference>
<organism evidence="5 6">
    <name type="scientific">Actinacidiphila alni</name>
    <dbReference type="NCBI Taxonomy" id="380248"/>
    <lineage>
        <taxon>Bacteria</taxon>
        <taxon>Bacillati</taxon>
        <taxon>Actinomycetota</taxon>
        <taxon>Actinomycetes</taxon>
        <taxon>Kitasatosporales</taxon>
        <taxon>Streptomycetaceae</taxon>
        <taxon>Actinacidiphila</taxon>
    </lineage>
</organism>
<keyword evidence="6" id="KW-1185">Reference proteome</keyword>
<dbReference type="InterPro" id="IPR001932">
    <property type="entry name" value="PPM-type_phosphatase-like_dom"/>
</dbReference>
<reference evidence="5 6" key="1">
    <citation type="submission" date="2016-10" db="EMBL/GenBank/DDBJ databases">
        <authorList>
            <person name="de Groot N.N."/>
        </authorList>
    </citation>
    <scope>NUCLEOTIDE SEQUENCE [LARGE SCALE GENOMIC DNA]</scope>
    <source>
        <strain evidence="5 6">CGMCC 4.3510</strain>
    </source>
</reference>
<dbReference type="STRING" id="380248.SAMN05216251_1282"/>
<feature type="region of interest" description="Disordered" evidence="2">
    <location>
        <begin position="401"/>
        <end position="422"/>
    </location>
</feature>
<feature type="domain" description="GAF" evidence="3">
    <location>
        <begin position="202"/>
        <end position="354"/>
    </location>
</feature>
<dbReference type="InterPro" id="IPR029016">
    <property type="entry name" value="GAF-like_dom_sf"/>
</dbReference>
<dbReference type="InterPro" id="IPR003018">
    <property type="entry name" value="GAF"/>
</dbReference>
<evidence type="ECO:0000256" key="2">
    <source>
        <dbReference type="SAM" id="MobiDB-lite"/>
    </source>
</evidence>
<dbReference type="Proteomes" id="UP000199323">
    <property type="component" value="Unassembled WGS sequence"/>
</dbReference>
<dbReference type="EMBL" id="FONG01000028">
    <property type="protein sequence ID" value="SFF76586.1"/>
    <property type="molecule type" value="Genomic_DNA"/>
</dbReference>
<evidence type="ECO:0000313" key="6">
    <source>
        <dbReference type="Proteomes" id="UP000199323"/>
    </source>
</evidence>
<dbReference type="SUPFAM" id="SSF81606">
    <property type="entry name" value="PP2C-like"/>
    <property type="match status" value="1"/>
</dbReference>
<feature type="domain" description="PPM-type phosphatase" evidence="4">
    <location>
        <begin position="374"/>
        <end position="616"/>
    </location>
</feature>
<name>A0A1I2LHN8_9ACTN</name>
<dbReference type="Gene3D" id="3.60.40.10">
    <property type="entry name" value="PPM-type phosphatase domain"/>
    <property type="match status" value="1"/>
</dbReference>
<accession>A0A1I2LHN8</accession>
<evidence type="ECO:0000259" key="4">
    <source>
        <dbReference type="SMART" id="SM00331"/>
    </source>
</evidence>
<evidence type="ECO:0000313" key="5">
    <source>
        <dbReference type="EMBL" id="SFF76586.1"/>
    </source>
</evidence>
<protein>
    <submittedName>
        <fullName evidence="5">GAF domain-containing protein</fullName>
    </submittedName>
</protein>
<proteinExistence type="predicted"/>
<feature type="domain" description="GAF" evidence="3">
    <location>
        <begin position="1"/>
        <end position="157"/>
    </location>
</feature>
<gene>
    <name evidence="5" type="ORF">SAMN05216251_1282</name>
</gene>
<evidence type="ECO:0000259" key="3">
    <source>
        <dbReference type="SMART" id="SM00065"/>
    </source>
</evidence>
<sequence>MDRFARLVASVLQVPRTLVLTTWQSPGSDAPTVESWPPREYWHTDAEVGLCRQVMTAGAPVVLQGRSARTVDSAVVPAPRSKWRAAAAGPEPRRADGLPGAFLGVPVVGGDDEPIGVLGAFDGEHRAWTARNLEDLSDLSAACGAELRLRMYATPASGARPDAQALRHSAELASEVAQPLEALLGRAQLLLRAAEVLTATTGLGEVRRRVSDLVSGDLRPAYVGLSLRDRNTMRRTVDRLAPPVKLETEFPEYALTADWPSAQAARENRVVVVPDRQALIDGYSPRTVAVFDAMGLQTAVCVPLPGTHRANLGSLVLAWDTPHEIDVPEQAVLTAIAGYTARAVERALYFDHQVSTARHLQRAMLTDLPDVPGLDLAALYRPAAHDEMIGGDWYDAYAVTDGPDASHGSDGRDRPEGSEVLDGRRPVVVTVGDITGHSVQAATVMGQARSMLRQAEYDHTGRSPVAAVHALESAGRRLNVDLSGTLVHGHLTPLPDGHWLWEWTNAGHPPPLLLVPGRPVEQLERHDWLLHPYVQPPRARTAHQQVLPPGSTLLLYTDGLVEQPGSPIDVSIEEVGRLLARSRTAGTSLSEVLELLADSVPRTDHRDDIAMLAVHVPPAGDG</sequence>
<keyword evidence="1" id="KW-0378">Hydrolase</keyword>
<feature type="compositionally biased region" description="Basic and acidic residues" evidence="2">
    <location>
        <begin position="407"/>
        <end position="422"/>
    </location>
</feature>
<dbReference type="Pfam" id="PF07228">
    <property type="entry name" value="SpoIIE"/>
    <property type="match status" value="1"/>
</dbReference>
<dbReference type="SMART" id="SM00065">
    <property type="entry name" value="GAF"/>
    <property type="match status" value="2"/>
</dbReference>
<dbReference type="PANTHER" id="PTHR43156:SF2">
    <property type="entry name" value="STAGE II SPORULATION PROTEIN E"/>
    <property type="match status" value="1"/>
</dbReference>
<dbReference type="SUPFAM" id="SSF55781">
    <property type="entry name" value="GAF domain-like"/>
    <property type="match status" value="2"/>
</dbReference>
<dbReference type="InterPro" id="IPR052016">
    <property type="entry name" value="Bact_Sigma-Reg"/>
</dbReference>
<dbReference type="AlphaFoldDB" id="A0A1I2LHN8"/>